<evidence type="ECO:0000256" key="2">
    <source>
        <dbReference type="ARBA" id="ARBA00022556"/>
    </source>
</evidence>
<protein>
    <recommendedName>
        <fullName evidence="7">UDP-3-O-acylglucosamine N-acyltransferase</fullName>
        <ecNumber evidence="7">2.3.1.191</ecNumber>
    </recommendedName>
</protein>
<dbReference type="AlphaFoldDB" id="A0A1Y0HL80"/>
<dbReference type="PROSITE" id="PS00101">
    <property type="entry name" value="HEXAPEP_TRANSFERASES"/>
    <property type="match status" value="1"/>
</dbReference>
<keyword evidence="4 7" id="KW-0677">Repeat</keyword>
<dbReference type="Pfam" id="PF04613">
    <property type="entry name" value="LpxD"/>
    <property type="match status" value="1"/>
</dbReference>
<evidence type="ECO:0000256" key="4">
    <source>
        <dbReference type="ARBA" id="ARBA00022737"/>
    </source>
</evidence>
<evidence type="ECO:0000313" key="10">
    <source>
        <dbReference type="Proteomes" id="UP000196005"/>
    </source>
</evidence>
<dbReference type="InterPro" id="IPR011004">
    <property type="entry name" value="Trimer_LpxA-like_sf"/>
</dbReference>
<dbReference type="NCBIfam" id="NF002060">
    <property type="entry name" value="PRK00892.1"/>
    <property type="match status" value="1"/>
</dbReference>
<proteinExistence type="inferred from homology"/>
<sequence>MKLSLLAQAISLEFSGIDKEVTSFATLKEATSSQITFFDNPKLLTDLQNTKAGVVILSSAYQEYLPKTSQALISDNPHLSMAYASVYFAKKAFDTSSPAHISEKCFISPNVVIGSNSVVEEGTEIMPHVTIGANVKIGKNVKIFPNVVVYDDSIIKDNCIIQAGAIIGSDGFGYAHTKMGEHIKIYHSGNVILEEDVEVGSNTTIDRAVFGSTIIQKGTKIDNLVQIGHNCEIGQACILVAQTGISGSTKLGRNVIMGGQSATAGHLEIGDFATIAARGGVSKSIEGGKIYGGFPLTLQNEWLKTQAKLAKFFKKN</sequence>
<reference evidence="10" key="1">
    <citation type="submission" date="2017-05" db="EMBL/GenBank/DDBJ databases">
        <title>Dechlorination kinetics govern the competition between two new strains of the genus Sulfurospirillum.</title>
        <authorList>
            <person name="Buttet G.F."/>
            <person name="Murray A.M."/>
            <person name="Goris T."/>
            <person name="Burion M."/>
            <person name="Lin B."/>
            <person name="Rolle M."/>
            <person name="Maillard J."/>
        </authorList>
    </citation>
    <scope>NUCLEOTIDE SEQUENCE [LARGE SCALE GENOMIC DNA]</scope>
    <source>
        <strain evidence="10">SL2-1</strain>
    </source>
</reference>
<dbReference type="HAMAP" id="MF_00523">
    <property type="entry name" value="LpxD"/>
    <property type="match status" value="1"/>
</dbReference>
<dbReference type="RefSeq" id="WP_087438698.1">
    <property type="nucleotide sequence ID" value="NZ_CP021416.1"/>
</dbReference>
<dbReference type="PANTHER" id="PTHR43378">
    <property type="entry name" value="UDP-3-O-ACYLGLUCOSAMINE N-ACYLTRANSFERASE"/>
    <property type="match status" value="1"/>
</dbReference>
<dbReference type="CDD" id="cd03352">
    <property type="entry name" value="LbH_LpxD"/>
    <property type="match status" value="1"/>
</dbReference>
<dbReference type="OrthoDB" id="9784739at2"/>
<comment type="catalytic activity">
    <reaction evidence="7">
        <text>a UDP-3-O-[(3R)-3-hydroxyacyl]-alpha-D-glucosamine + a (3R)-hydroxyacyl-[ACP] = a UDP-2-N,3-O-bis[(3R)-3-hydroxyacyl]-alpha-D-glucosamine + holo-[ACP] + H(+)</text>
        <dbReference type="Rhea" id="RHEA:53836"/>
        <dbReference type="Rhea" id="RHEA-COMP:9685"/>
        <dbReference type="Rhea" id="RHEA-COMP:9945"/>
        <dbReference type="ChEBI" id="CHEBI:15378"/>
        <dbReference type="ChEBI" id="CHEBI:64479"/>
        <dbReference type="ChEBI" id="CHEBI:78827"/>
        <dbReference type="ChEBI" id="CHEBI:137740"/>
        <dbReference type="ChEBI" id="CHEBI:137748"/>
        <dbReference type="EC" id="2.3.1.191"/>
    </reaction>
</comment>
<evidence type="ECO:0000256" key="7">
    <source>
        <dbReference type="HAMAP-Rule" id="MF_00523"/>
    </source>
</evidence>
<keyword evidence="3 7" id="KW-0808">Transferase</keyword>
<dbReference type="UniPathway" id="UPA00973"/>
<name>A0A1Y0HL80_9BACT</name>
<dbReference type="KEGG" id="suls:Sdiek1_1698"/>
<gene>
    <name evidence="7" type="primary">lpxD</name>
    <name evidence="9" type="ORF">Sdiek1_1698</name>
</gene>
<dbReference type="Gene3D" id="2.160.10.10">
    <property type="entry name" value="Hexapeptide repeat proteins"/>
    <property type="match status" value="1"/>
</dbReference>
<evidence type="ECO:0000313" key="9">
    <source>
        <dbReference type="EMBL" id="ARU48859.1"/>
    </source>
</evidence>
<evidence type="ECO:0000256" key="6">
    <source>
        <dbReference type="ARBA" id="ARBA00023315"/>
    </source>
</evidence>
<dbReference type="NCBIfam" id="TIGR01853">
    <property type="entry name" value="lipid_A_lpxD"/>
    <property type="match status" value="1"/>
</dbReference>
<dbReference type="PANTHER" id="PTHR43378:SF2">
    <property type="entry name" value="UDP-3-O-ACYLGLUCOSAMINE N-ACYLTRANSFERASE 1, MITOCHONDRIAL-RELATED"/>
    <property type="match status" value="1"/>
</dbReference>
<dbReference type="InterPro" id="IPR020573">
    <property type="entry name" value="UDP_GlcNAc_AcTrfase_non-rep"/>
</dbReference>
<evidence type="ECO:0000256" key="3">
    <source>
        <dbReference type="ARBA" id="ARBA00022679"/>
    </source>
</evidence>
<evidence type="ECO:0000256" key="1">
    <source>
        <dbReference type="ARBA" id="ARBA00022516"/>
    </source>
</evidence>
<dbReference type="EC" id="2.3.1.191" evidence="7"/>
<dbReference type="Pfam" id="PF00132">
    <property type="entry name" value="Hexapep"/>
    <property type="match status" value="1"/>
</dbReference>
<feature type="active site" description="Proton acceptor" evidence="7">
    <location>
        <position position="229"/>
    </location>
</feature>
<keyword evidence="2 7" id="KW-0441">Lipid A biosynthesis</keyword>
<dbReference type="InterPro" id="IPR001451">
    <property type="entry name" value="Hexapep"/>
</dbReference>
<feature type="domain" description="UDP-3-O-[3-hydroxymyristoyl] glucosamine N-acyltransferase non-repeat region" evidence="8">
    <location>
        <begin position="19"/>
        <end position="84"/>
    </location>
</feature>
<dbReference type="Proteomes" id="UP000196005">
    <property type="component" value="Chromosome"/>
</dbReference>
<dbReference type="InterPro" id="IPR018357">
    <property type="entry name" value="Hexapep_transf_CS"/>
</dbReference>
<dbReference type="Gene3D" id="3.40.1390.10">
    <property type="entry name" value="MurE/MurF, N-terminal domain"/>
    <property type="match status" value="1"/>
</dbReference>
<evidence type="ECO:0000259" key="8">
    <source>
        <dbReference type="Pfam" id="PF04613"/>
    </source>
</evidence>
<keyword evidence="5 7" id="KW-0443">Lipid metabolism</keyword>
<dbReference type="SUPFAM" id="SSF51161">
    <property type="entry name" value="Trimeric LpxA-like enzymes"/>
    <property type="match status" value="1"/>
</dbReference>
<dbReference type="GO" id="GO:0103118">
    <property type="term" value="F:UDP-3-O-[(3R)-3-hydroxyacyl]-glucosamine N-acyltransferase activity"/>
    <property type="evidence" value="ECO:0007669"/>
    <property type="project" value="UniProtKB-EC"/>
</dbReference>
<dbReference type="GO" id="GO:0016410">
    <property type="term" value="F:N-acyltransferase activity"/>
    <property type="evidence" value="ECO:0007669"/>
    <property type="project" value="InterPro"/>
</dbReference>
<organism evidence="9 10">
    <name type="scientific">Sulfurospirillum diekertiae</name>
    <dbReference type="NCBI Taxonomy" id="1854492"/>
    <lineage>
        <taxon>Bacteria</taxon>
        <taxon>Pseudomonadati</taxon>
        <taxon>Campylobacterota</taxon>
        <taxon>Epsilonproteobacteria</taxon>
        <taxon>Campylobacterales</taxon>
        <taxon>Sulfurospirillaceae</taxon>
        <taxon>Sulfurospirillum</taxon>
    </lineage>
</organism>
<evidence type="ECO:0000256" key="5">
    <source>
        <dbReference type="ARBA" id="ARBA00023098"/>
    </source>
</evidence>
<dbReference type="EMBL" id="CP021416">
    <property type="protein sequence ID" value="ARU48859.1"/>
    <property type="molecule type" value="Genomic_DNA"/>
</dbReference>
<dbReference type="InterPro" id="IPR007691">
    <property type="entry name" value="LpxD"/>
</dbReference>
<keyword evidence="6 7" id="KW-0012">Acyltransferase</keyword>
<comment type="pathway">
    <text evidence="7">Bacterial outer membrane biogenesis; LPS lipid A biosynthesis.</text>
</comment>
<comment type="similarity">
    <text evidence="7">Belongs to the transferase hexapeptide repeat family. LpxD subfamily.</text>
</comment>
<keyword evidence="1 7" id="KW-0444">Lipid biosynthesis</keyword>
<accession>A0A1Y0HL80</accession>
<comment type="function">
    <text evidence="7">Catalyzes the N-acylation of UDP-3-O-acylglucosamine using 3-hydroxyacyl-ACP as the acyl donor. Is involved in the biosynthesis of lipid A, a phosphorylated glycolipid that anchors the lipopolysaccharide to the outer membrane of the cell.</text>
</comment>
<dbReference type="GO" id="GO:0009245">
    <property type="term" value="P:lipid A biosynthetic process"/>
    <property type="evidence" value="ECO:0007669"/>
    <property type="project" value="UniProtKB-UniRule"/>
</dbReference>
<comment type="subunit">
    <text evidence="7">Homotrimer.</text>
</comment>
<dbReference type="GO" id="GO:0016020">
    <property type="term" value="C:membrane"/>
    <property type="evidence" value="ECO:0007669"/>
    <property type="project" value="GOC"/>
</dbReference>
<keyword evidence="10" id="KW-1185">Reference proteome</keyword>